<dbReference type="AlphaFoldDB" id="A0A4Z2FAG5"/>
<accession>A0A4Z2FAG5</accession>
<dbReference type="Proteomes" id="UP000314294">
    <property type="component" value="Unassembled WGS sequence"/>
</dbReference>
<proteinExistence type="predicted"/>
<comment type="caution">
    <text evidence="1">The sequence shown here is derived from an EMBL/GenBank/DDBJ whole genome shotgun (WGS) entry which is preliminary data.</text>
</comment>
<keyword evidence="2" id="KW-1185">Reference proteome</keyword>
<sequence>MAPRKRLHAEGFLQSRLLAVEKVGLHENGEEPLSMLLYHWRNEVSITALWAVWIRAVTAAS</sequence>
<organism evidence="1 2">
    <name type="scientific">Liparis tanakae</name>
    <name type="common">Tanaka's snailfish</name>
    <dbReference type="NCBI Taxonomy" id="230148"/>
    <lineage>
        <taxon>Eukaryota</taxon>
        <taxon>Metazoa</taxon>
        <taxon>Chordata</taxon>
        <taxon>Craniata</taxon>
        <taxon>Vertebrata</taxon>
        <taxon>Euteleostomi</taxon>
        <taxon>Actinopterygii</taxon>
        <taxon>Neopterygii</taxon>
        <taxon>Teleostei</taxon>
        <taxon>Neoteleostei</taxon>
        <taxon>Acanthomorphata</taxon>
        <taxon>Eupercaria</taxon>
        <taxon>Perciformes</taxon>
        <taxon>Cottioidei</taxon>
        <taxon>Cottales</taxon>
        <taxon>Liparidae</taxon>
        <taxon>Liparis</taxon>
    </lineage>
</organism>
<reference evidence="1 2" key="1">
    <citation type="submission" date="2019-03" db="EMBL/GenBank/DDBJ databases">
        <title>First draft genome of Liparis tanakae, snailfish: a comprehensive survey of snailfish specific genes.</title>
        <authorList>
            <person name="Kim W."/>
            <person name="Song I."/>
            <person name="Jeong J.-H."/>
            <person name="Kim D."/>
            <person name="Kim S."/>
            <person name="Ryu S."/>
            <person name="Song J.Y."/>
            <person name="Lee S.K."/>
        </authorList>
    </citation>
    <scope>NUCLEOTIDE SEQUENCE [LARGE SCALE GENOMIC DNA]</scope>
    <source>
        <tissue evidence="1">Muscle</tissue>
    </source>
</reference>
<name>A0A4Z2FAG5_9TELE</name>
<evidence type="ECO:0000313" key="2">
    <source>
        <dbReference type="Proteomes" id="UP000314294"/>
    </source>
</evidence>
<gene>
    <name evidence="1" type="ORF">EYF80_051699</name>
</gene>
<evidence type="ECO:0000313" key="1">
    <source>
        <dbReference type="EMBL" id="TNN38137.1"/>
    </source>
</evidence>
<dbReference type="EMBL" id="SRLO01001401">
    <property type="protein sequence ID" value="TNN38137.1"/>
    <property type="molecule type" value="Genomic_DNA"/>
</dbReference>
<protein>
    <submittedName>
        <fullName evidence="1">Uncharacterized protein</fullName>
    </submittedName>
</protein>